<evidence type="ECO:0000313" key="1">
    <source>
        <dbReference type="EMBL" id="RFU40002.1"/>
    </source>
</evidence>
<dbReference type="EMBL" id="QURH01000314">
    <property type="protein sequence ID" value="RFU40002.1"/>
    <property type="molecule type" value="Genomic_DNA"/>
</dbReference>
<comment type="caution">
    <text evidence="1">The sequence shown here is derived from an EMBL/GenBank/DDBJ whole genome shotgun (WGS) entry which is preliminary data.</text>
</comment>
<name>A0A372JJ11_9ACTN</name>
<sequence length="235" mass="25987">MLGGDVDREFREALVHQARAVRLLAGFLQDDLPPLHWTIGDGASTHQVELTGFILAPRARRVRAHLMPWAGHLGLSLSSERTPRVVEFSASSGRDGIGLALFGAAPRWRSGFGRRPAAWTPPPLTGDAAEETRHAQARLLATLGELAENDLPVLSWHVPDRTEEGRWRLVGEISETGPDSRADVDEAGSVAREAVHRWGRFLEADPMEERLGRTYVRIRSSWKGTDIVIDADWPS</sequence>
<evidence type="ECO:0000313" key="2">
    <source>
        <dbReference type="Proteomes" id="UP000261811"/>
    </source>
</evidence>
<protein>
    <submittedName>
        <fullName evidence="1">Uncharacterized protein</fullName>
    </submittedName>
</protein>
<keyword evidence="2" id="KW-1185">Reference proteome</keyword>
<organism evidence="1 2">
    <name type="scientific">Actinomadura logoneensis</name>
    <dbReference type="NCBI Taxonomy" id="2293572"/>
    <lineage>
        <taxon>Bacteria</taxon>
        <taxon>Bacillati</taxon>
        <taxon>Actinomycetota</taxon>
        <taxon>Actinomycetes</taxon>
        <taxon>Streptosporangiales</taxon>
        <taxon>Thermomonosporaceae</taxon>
        <taxon>Actinomadura</taxon>
    </lineage>
</organism>
<proteinExistence type="predicted"/>
<dbReference type="Proteomes" id="UP000261811">
    <property type="component" value="Unassembled WGS sequence"/>
</dbReference>
<reference evidence="1 2" key="1">
    <citation type="submission" date="2018-08" db="EMBL/GenBank/DDBJ databases">
        <title>Actinomadura jelena sp. nov., a novel Actinomycete isolated from soil in Chad.</title>
        <authorList>
            <person name="Shi L."/>
        </authorList>
    </citation>
    <scope>NUCLEOTIDE SEQUENCE [LARGE SCALE GENOMIC DNA]</scope>
    <source>
        <strain evidence="1 2">NEAU-G17</strain>
    </source>
</reference>
<accession>A0A372JJ11</accession>
<gene>
    <name evidence="1" type="ORF">DZF91_19490</name>
</gene>
<dbReference type="AlphaFoldDB" id="A0A372JJ11"/>